<gene>
    <name evidence="1" type="ORF">ABEG20_00230</name>
</gene>
<protein>
    <recommendedName>
        <fullName evidence="2">Fibronectin type-III domain-containing protein</fullName>
    </recommendedName>
</protein>
<dbReference type="AlphaFoldDB" id="A0AAU7K6B8"/>
<proteinExistence type="predicted"/>
<accession>A0AAU7K6B8</accession>
<organism evidence="1">
    <name type="scientific">Pedobacter sp. KACC 23697</name>
    <dbReference type="NCBI Taxonomy" id="3149230"/>
    <lineage>
        <taxon>Bacteria</taxon>
        <taxon>Pseudomonadati</taxon>
        <taxon>Bacteroidota</taxon>
        <taxon>Sphingobacteriia</taxon>
        <taxon>Sphingobacteriales</taxon>
        <taxon>Sphingobacteriaceae</taxon>
        <taxon>Pedobacter</taxon>
    </lineage>
</organism>
<name>A0AAU7K6B8_9SPHI</name>
<sequence length="226" mass="24893">MKKLIIAMLLIVTFGCKKESKPNEEESVLGVVTLVKPNQNELCNSGVVISDQISQVKFEWLPAANAKTYILTIKNLENGESAQYSSANTSLDVRLARNTPFSWFVTASSDVFSTKSDIWRMYNSGIGTTSHIPYPADNMLPTMGTIVSPTAGKVLLSWVGLDVDGDIVDYDVFFGTTTAPSLLKSNLINNQLEVSVAAKTKFYWKVITRDKNGNTSESIVYQFTTI</sequence>
<evidence type="ECO:0000313" key="1">
    <source>
        <dbReference type="EMBL" id="XBO48025.1"/>
    </source>
</evidence>
<dbReference type="EMBL" id="CP157485">
    <property type="protein sequence ID" value="XBO48025.1"/>
    <property type="molecule type" value="Genomic_DNA"/>
</dbReference>
<dbReference type="PROSITE" id="PS51257">
    <property type="entry name" value="PROKAR_LIPOPROTEIN"/>
    <property type="match status" value="1"/>
</dbReference>
<dbReference type="RefSeq" id="WP_406825414.1">
    <property type="nucleotide sequence ID" value="NZ_CP157485.1"/>
</dbReference>
<evidence type="ECO:0008006" key="2">
    <source>
        <dbReference type="Google" id="ProtNLM"/>
    </source>
</evidence>
<reference evidence="1" key="1">
    <citation type="submission" date="2024-05" db="EMBL/GenBank/DDBJ databases">
        <authorList>
            <person name="Kim S."/>
            <person name="Heo J."/>
            <person name="Choi H."/>
            <person name="Choi Y."/>
            <person name="Kwon S.-W."/>
            <person name="Kim Y."/>
        </authorList>
    </citation>
    <scope>NUCLEOTIDE SEQUENCE</scope>
    <source>
        <strain evidence="1">KACC 23697</strain>
    </source>
</reference>